<organism evidence="1 2">
    <name type="scientific">Agreia bicolorata</name>
    <dbReference type="NCBI Taxonomy" id="110935"/>
    <lineage>
        <taxon>Bacteria</taxon>
        <taxon>Bacillati</taxon>
        <taxon>Actinomycetota</taxon>
        <taxon>Actinomycetes</taxon>
        <taxon>Micrococcales</taxon>
        <taxon>Microbacteriaceae</taxon>
        <taxon>Agreia</taxon>
    </lineage>
</organism>
<reference evidence="2" key="1">
    <citation type="submission" date="2017-02" db="EMBL/GenBank/DDBJ databases">
        <authorList>
            <person name="Varghese N."/>
            <person name="Submissions S."/>
        </authorList>
    </citation>
    <scope>NUCLEOTIDE SEQUENCE [LARGE SCALE GENOMIC DNA]</scope>
    <source>
        <strain evidence="2">VKM Ac-2052</strain>
    </source>
</reference>
<dbReference type="EMBL" id="FUYG01000003">
    <property type="protein sequence ID" value="SKA88892.1"/>
    <property type="molecule type" value="Genomic_DNA"/>
</dbReference>
<dbReference type="AlphaFoldDB" id="A0A1T4XH39"/>
<proteinExistence type="predicted"/>
<evidence type="ECO:0000313" key="2">
    <source>
        <dbReference type="Proteomes" id="UP000189735"/>
    </source>
</evidence>
<sequence>MPSYRFSAAIGVLRPGVAAARLLPELTDDARTLAIVEASSIAVVRGEARVVIRFTGDDDPDARSIALGIFGLAGELAELSAPDLTRRVGNRWIAVAAE</sequence>
<protein>
    <submittedName>
        <fullName evidence="1">Uncharacterized protein</fullName>
    </submittedName>
</protein>
<dbReference type="Proteomes" id="UP000189735">
    <property type="component" value="Unassembled WGS sequence"/>
</dbReference>
<gene>
    <name evidence="1" type="ORF">SAMN06295879_1120</name>
</gene>
<accession>A0A1T4XH39</accession>
<evidence type="ECO:0000313" key="1">
    <source>
        <dbReference type="EMBL" id="SKA88892.1"/>
    </source>
</evidence>
<dbReference type="RefSeq" id="WP_078713691.1">
    <property type="nucleotide sequence ID" value="NZ_FUYG01000003.1"/>
</dbReference>
<name>A0A1T4XH39_9MICO</name>